<evidence type="ECO:0000313" key="2">
    <source>
        <dbReference type="Proteomes" id="UP000050640"/>
    </source>
</evidence>
<accession>A0A0R3RKZ5</accession>
<dbReference type="AlphaFoldDB" id="A0A0R3RKZ5"/>
<evidence type="ECO:0000256" key="1">
    <source>
        <dbReference type="SAM" id="SignalP"/>
    </source>
</evidence>
<reference evidence="3" key="1">
    <citation type="submission" date="2017-02" db="UniProtKB">
        <authorList>
            <consortium name="WormBaseParasite"/>
        </authorList>
    </citation>
    <scope>IDENTIFICATION</scope>
</reference>
<name>A0A0R3RKZ5_9BILA</name>
<keyword evidence="2" id="KW-1185">Reference proteome</keyword>
<sequence length="124" mass="14502">MAKIRVESFHILRLILFHSLLDGFIKKTLCGTFVAAKCTLSTHFLTVMYGVDAVSPNALIFIIDCEHNVTRWFHELRRLSVKALKELSLQGCFYYWQRLFTKIKHSTDTDQISINEFVFLILKF</sequence>
<feature type="chain" id="PRO_5006447591" evidence="1">
    <location>
        <begin position="31"/>
        <end position="124"/>
    </location>
</feature>
<keyword evidence="1" id="KW-0732">Signal</keyword>
<dbReference type="WBParaSite" id="EEL_0000215401-mRNA-1">
    <property type="protein sequence ID" value="EEL_0000215401-mRNA-1"/>
    <property type="gene ID" value="EEL_0000215401"/>
</dbReference>
<protein>
    <submittedName>
        <fullName evidence="3">Uncharacterized protein</fullName>
    </submittedName>
</protein>
<feature type="signal peptide" evidence="1">
    <location>
        <begin position="1"/>
        <end position="30"/>
    </location>
</feature>
<dbReference type="Gene3D" id="2.30.29.240">
    <property type="match status" value="1"/>
</dbReference>
<proteinExistence type="predicted"/>
<evidence type="ECO:0000313" key="3">
    <source>
        <dbReference type="WBParaSite" id="EEL_0000215401-mRNA-1"/>
    </source>
</evidence>
<organism evidence="2 3">
    <name type="scientific">Elaeophora elaphi</name>
    <dbReference type="NCBI Taxonomy" id="1147741"/>
    <lineage>
        <taxon>Eukaryota</taxon>
        <taxon>Metazoa</taxon>
        <taxon>Ecdysozoa</taxon>
        <taxon>Nematoda</taxon>
        <taxon>Chromadorea</taxon>
        <taxon>Rhabditida</taxon>
        <taxon>Spirurina</taxon>
        <taxon>Spiruromorpha</taxon>
        <taxon>Filarioidea</taxon>
        <taxon>Onchocercidae</taxon>
        <taxon>Elaeophora</taxon>
    </lineage>
</organism>
<dbReference type="Proteomes" id="UP000050640">
    <property type="component" value="Unplaced"/>
</dbReference>
<dbReference type="STRING" id="1147741.A0A0R3RKZ5"/>